<keyword evidence="2" id="KW-1133">Transmembrane helix</keyword>
<dbReference type="PANTHER" id="PTHR30093">
    <property type="entry name" value="GENERAL SECRETION PATHWAY PROTEIN G"/>
    <property type="match status" value="1"/>
</dbReference>
<dbReference type="SUPFAM" id="SSF54523">
    <property type="entry name" value="Pili subunits"/>
    <property type="match status" value="1"/>
</dbReference>
<feature type="transmembrane region" description="Helical" evidence="2">
    <location>
        <begin position="6"/>
        <end position="31"/>
    </location>
</feature>
<evidence type="ECO:0000313" key="4">
    <source>
        <dbReference type="Proteomes" id="UP000034224"/>
    </source>
</evidence>
<name>A0A0G1W719_9BACT</name>
<dbReference type="EMBL" id="LCQK01000007">
    <property type="protein sequence ID" value="KKW14528.1"/>
    <property type="molecule type" value="Genomic_DNA"/>
</dbReference>
<dbReference type="Proteomes" id="UP000034224">
    <property type="component" value="Unassembled WGS sequence"/>
</dbReference>
<evidence type="ECO:0000256" key="2">
    <source>
        <dbReference type="SAM" id="Phobius"/>
    </source>
</evidence>
<evidence type="ECO:0000313" key="3">
    <source>
        <dbReference type="EMBL" id="KKW14528.1"/>
    </source>
</evidence>
<keyword evidence="2" id="KW-0812">Transmembrane</keyword>
<dbReference type="Pfam" id="PF07963">
    <property type="entry name" value="N_methyl"/>
    <property type="match status" value="1"/>
</dbReference>
<organism evidence="3 4">
    <name type="scientific">Candidatus Jorgensenbacteria bacterium GW2011_GWB1_50_10</name>
    <dbReference type="NCBI Taxonomy" id="1618665"/>
    <lineage>
        <taxon>Bacteria</taxon>
        <taxon>Candidatus Joergenseniibacteriota</taxon>
    </lineage>
</organism>
<accession>A0A0G1W719</accession>
<dbReference type="InterPro" id="IPR000983">
    <property type="entry name" value="Bac_GSPG_pilin"/>
</dbReference>
<dbReference type="InterPro" id="IPR012902">
    <property type="entry name" value="N_methyl_site"/>
</dbReference>
<dbReference type="GO" id="GO:0015628">
    <property type="term" value="P:protein secretion by the type II secretion system"/>
    <property type="evidence" value="ECO:0007669"/>
    <property type="project" value="InterPro"/>
</dbReference>
<sequence length="144" mass="15473">MRKAFTLIELLVVISIIGILIALSVFGLAGARESSRDARRKADLELIRSGIEIYHSDCNAYPAATYHTNWPAQIVGSGSPTSCLATNVYMSSPSDPNSPARFYRYFSLGTTYELCASLEQGTGTVTCGGSSDCGETCNYKVTNP</sequence>
<keyword evidence="2" id="KW-0472">Membrane</keyword>
<evidence type="ECO:0000256" key="1">
    <source>
        <dbReference type="ARBA" id="ARBA00022481"/>
    </source>
</evidence>
<evidence type="ECO:0008006" key="5">
    <source>
        <dbReference type="Google" id="ProtNLM"/>
    </source>
</evidence>
<comment type="caution">
    <text evidence="3">The sequence shown here is derived from an EMBL/GenBank/DDBJ whole genome shotgun (WGS) entry which is preliminary data.</text>
</comment>
<dbReference type="PRINTS" id="PR00813">
    <property type="entry name" value="BCTERIALGSPG"/>
</dbReference>
<protein>
    <recommendedName>
        <fullName evidence="5">General secretion pathway protein G</fullName>
    </recommendedName>
</protein>
<dbReference type="InterPro" id="IPR045584">
    <property type="entry name" value="Pilin-like"/>
</dbReference>
<reference evidence="3 4" key="1">
    <citation type="journal article" date="2015" name="Nature">
        <title>rRNA introns, odd ribosomes, and small enigmatic genomes across a large radiation of phyla.</title>
        <authorList>
            <person name="Brown C.T."/>
            <person name="Hug L.A."/>
            <person name="Thomas B.C."/>
            <person name="Sharon I."/>
            <person name="Castelle C.J."/>
            <person name="Singh A."/>
            <person name="Wilkins M.J."/>
            <person name="Williams K.H."/>
            <person name="Banfield J.F."/>
        </authorList>
    </citation>
    <scope>NUCLEOTIDE SEQUENCE [LARGE SCALE GENOMIC DNA]</scope>
</reference>
<proteinExistence type="predicted"/>
<gene>
    <name evidence="3" type="ORF">UY55_C0007G0004</name>
</gene>
<dbReference type="AlphaFoldDB" id="A0A0G1W719"/>
<keyword evidence="1" id="KW-0488">Methylation</keyword>
<dbReference type="NCBIfam" id="TIGR02532">
    <property type="entry name" value="IV_pilin_GFxxxE"/>
    <property type="match status" value="1"/>
</dbReference>
<dbReference type="Gene3D" id="3.30.700.10">
    <property type="entry name" value="Glycoprotein, Type 4 Pilin"/>
    <property type="match status" value="1"/>
</dbReference>
<dbReference type="GO" id="GO:0015627">
    <property type="term" value="C:type II protein secretion system complex"/>
    <property type="evidence" value="ECO:0007669"/>
    <property type="project" value="InterPro"/>
</dbReference>
<dbReference type="STRING" id="1618665.UY55_C0007G0004"/>